<dbReference type="AlphaFoldDB" id="A0A1F5RFN4"/>
<gene>
    <name evidence="2" type="ORF">A2024_11855</name>
</gene>
<organism evidence="2 3">
    <name type="scientific">Candidatus Edwardsbacteria bacterium GWF2_54_11</name>
    <dbReference type="NCBI Taxonomy" id="1817851"/>
    <lineage>
        <taxon>Bacteria</taxon>
        <taxon>Candidatus Edwardsiibacteriota</taxon>
    </lineage>
</organism>
<protein>
    <recommendedName>
        <fullName evidence="4">Outer membrane protein beta-barrel domain-containing protein</fullName>
    </recommendedName>
</protein>
<feature type="chain" id="PRO_5009520812" description="Outer membrane protein beta-barrel domain-containing protein" evidence="1">
    <location>
        <begin position="23"/>
        <end position="248"/>
    </location>
</feature>
<keyword evidence="1" id="KW-0732">Signal</keyword>
<evidence type="ECO:0008006" key="4">
    <source>
        <dbReference type="Google" id="ProtNLM"/>
    </source>
</evidence>
<sequence length="248" mass="27228">MHRVLLPALVSLIIVLSPHSKAYSQTAAPDSGSIPQTETEVLRPEPPAPVAIIADSIAVIKPCEPSLRLEGFSMYNFAAAYFYSRQKMTGLIWWDETSYEYTYTTTIFAAGASWNYLINNGLTLGGNVGFITIGTSRSRGPDSYYYYSDYSNSSTMTLIGPRIAQYFGNKNSKIMPFVAGEMDIITSSSELFSRSETIFRIGGGAVIKLVPNVGISLGLDYLKVEDQENTVNIMGTMGLVCMPFDLKK</sequence>
<comment type="caution">
    <text evidence="2">The sequence shown here is derived from an EMBL/GenBank/DDBJ whole genome shotgun (WGS) entry which is preliminary data.</text>
</comment>
<dbReference type="InterPro" id="IPR036709">
    <property type="entry name" value="Autotransporte_beta_dom_sf"/>
</dbReference>
<accession>A0A1F5RFN4</accession>
<reference evidence="2 3" key="1">
    <citation type="journal article" date="2016" name="Nat. Commun.">
        <title>Thousands of microbial genomes shed light on interconnected biogeochemical processes in an aquifer system.</title>
        <authorList>
            <person name="Anantharaman K."/>
            <person name="Brown C.T."/>
            <person name="Hug L.A."/>
            <person name="Sharon I."/>
            <person name="Castelle C.J."/>
            <person name="Probst A.J."/>
            <person name="Thomas B.C."/>
            <person name="Singh A."/>
            <person name="Wilkins M.J."/>
            <person name="Karaoz U."/>
            <person name="Brodie E.L."/>
            <person name="Williams K.H."/>
            <person name="Hubbard S.S."/>
            <person name="Banfield J.F."/>
        </authorList>
    </citation>
    <scope>NUCLEOTIDE SEQUENCE [LARGE SCALE GENOMIC DNA]</scope>
</reference>
<evidence type="ECO:0000256" key="1">
    <source>
        <dbReference type="SAM" id="SignalP"/>
    </source>
</evidence>
<proteinExistence type="predicted"/>
<feature type="signal peptide" evidence="1">
    <location>
        <begin position="1"/>
        <end position="22"/>
    </location>
</feature>
<dbReference type="SUPFAM" id="SSF103515">
    <property type="entry name" value="Autotransporter"/>
    <property type="match status" value="1"/>
</dbReference>
<dbReference type="EMBL" id="MFFM01000028">
    <property type="protein sequence ID" value="OGF12913.1"/>
    <property type="molecule type" value="Genomic_DNA"/>
</dbReference>
<dbReference type="Proteomes" id="UP000177230">
    <property type="component" value="Unassembled WGS sequence"/>
</dbReference>
<name>A0A1F5RFN4_9BACT</name>
<evidence type="ECO:0000313" key="2">
    <source>
        <dbReference type="EMBL" id="OGF12913.1"/>
    </source>
</evidence>
<evidence type="ECO:0000313" key="3">
    <source>
        <dbReference type="Proteomes" id="UP000177230"/>
    </source>
</evidence>